<sequence length="198" mass="22074">MASFIVGLTGGIASGKSEAEAIFNRLGIQSVDADIVARQIVAPGSDALKQICTHFGDSILNIDGSLNRTKLRNIVFNSAQQKTWLEQLTHPLIREHMLSQLLGINSSYGLLVAPLLFENNLQQYVSRSLVIDTNPSIQLKRTMARDRCSEQQAKAIIDSQMPREQRLRLADDVVDNSQTHSHLETQIEQLHLRYLALS</sequence>
<comment type="similarity">
    <text evidence="1 5">Belongs to the CoaE family.</text>
</comment>
<reference evidence="7 8" key="1">
    <citation type="submission" date="2018-09" db="EMBL/GenBank/DDBJ databases">
        <authorList>
            <person name="Wang Z."/>
        </authorList>
    </citation>
    <scope>NUCLEOTIDE SEQUENCE [LARGE SCALE GENOMIC DNA]</scope>
    <source>
        <strain evidence="7 8">ALS 81</strain>
    </source>
</reference>
<organism evidence="7 8">
    <name type="scientific">Alginatibacterium sediminis</name>
    <dbReference type="NCBI Taxonomy" id="2164068"/>
    <lineage>
        <taxon>Bacteria</taxon>
        <taxon>Pseudomonadati</taxon>
        <taxon>Pseudomonadota</taxon>
        <taxon>Gammaproteobacteria</taxon>
        <taxon>Alteromonadales</taxon>
        <taxon>Alteromonadaceae</taxon>
        <taxon>Alginatibacterium</taxon>
    </lineage>
</organism>
<evidence type="ECO:0000256" key="5">
    <source>
        <dbReference type="HAMAP-Rule" id="MF_00376"/>
    </source>
</evidence>
<comment type="function">
    <text evidence="5">Catalyzes the phosphorylation of the 3'-hydroxyl group of dephosphocoenzyme A to form coenzyme A.</text>
</comment>
<evidence type="ECO:0000313" key="7">
    <source>
        <dbReference type="EMBL" id="RKF20862.1"/>
    </source>
</evidence>
<dbReference type="PROSITE" id="PS51219">
    <property type="entry name" value="DPCK"/>
    <property type="match status" value="1"/>
</dbReference>
<proteinExistence type="inferred from homology"/>
<keyword evidence="3 5" id="KW-0067">ATP-binding</keyword>
<keyword evidence="5" id="KW-0963">Cytoplasm</keyword>
<dbReference type="SUPFAM" id="SSF52540">
    <property type="entry name" value="P-loop containing nucleoside triphosphate hydrolases"/>
    <property type="match status" value="1"/>
</dbReference>
<comment type="catalytic activity">
    <reaction evidence="5">
        <text>3'-dephospho-CoA + ATP = ADP + CoA + H(+)</text>
        <dbReference type="Rhea" id="RHEA:18245"/>
        <dbReference type="ChEBI" id="CHEBI:15378"/>
        <dbReference type="ChEBI" id="CHEBI:30616"/>
        <dbReference type="ChEBI" id="CHEBI:57287"/>
        <dbReference type="ChEBI" id="CHEBI:57328"/>
        <dbReference type="ChEBI" id="CHEBI:456216"/>
        <dbReference type="EC" id="2.7.1.24"/>
    </reaction>
</comment>
<comment type="subcellular location">
    <subcellularLocation>
        <location evidence="5">Cytoplasm</location>
    </subcellularLocation>
</comment>
<dbReference type="HAMAP" id="MF_00376">
    <property type="entry name" value="Dephospho_CoA_kinase"/>
    <property type="match status" value="1"/>
</dbReference>
<dbReference type="RefSeq" id="WP_120353390.1">
    <property type="nucleotide sequence ID" value="NZ_RAQO01000003.1"/>
</dbReference>
<dbReference type="GO" id="GO:0015937">
    <property type="term" value="P:coenzyme A biosynthetic process"/>
    <property type="evidence" value="ECO:0007669"/>
    <property type="project" value="UniProtKB-UniRule"/>
</dbReference>
<keyword evidence="5 7" id="KW-0808">Transferase</keyword>
<dbReference type="Pfam" id="PF01121">
    <property type="entry name" value="CoaE"/>
    <property type="match status" value="1"/>
</dbReference>
<dbReference type="AlphaFoldDB" id="A0A420EJG9"/>
<dbReference type="NCBIfam" id="TIGR00152">
    <property type="entry name" value="dephospho-CoA kinase"/>
    <property type="match status" value="1"/>
</dbReference>
<dbReference type="EMBL" id="RAQO01000003">
    <property type="protein sequence ID" value="RKF20862.1"/>
    <property type="molecule type" value="Genomic_DNA"/>
</dbReference>
<evidence type="ECO:0000256" key="3">
    <source>
        <dbReference type="ARBA" id="ARBA00022840"/>
    </source>
</evidence>
<keyword evidence="8" id="KW-1185">Reference proteome</keyword>
<dbReference type="InterPro" id="IPR001977">
    <property type="entry name" value="Depp_CoAkinase"/>
</dbReference>
<keyword evidence="2 5" id="KW-0547">Nucleotide-binding</keyword>
<accession>A0A420EJG9</accession>
<dbReference type="GO" id="GO:0005524">
    <property type="term" value="F:ATP binding"/>
    <property type="evidence" value="ECO:0007669"/>
    <property type="project" value="UniProtKB-UniRule"/>
</dbReference>
<dbReference type="CDD" id="cd02022">
    <property type="entry name" value="DPCK"/>
    <property type="match status" value="1"/>
</dbReference>
<feature type="binding site" evidence="5">
    <location>
        <begin position="13"/>
        <end position="18"/>
    </location>
    <ligand>
        <name>ATP</name>
        <dbReference type="ChEBI" id="CHEBI:30616"/>
    </ligand>
</feature>
<gene>
    <name evidence="5" type="primary">coaE</name>
    <name evidence="7" type="ORF">DBZ36_02670</name>
</gene>
<comment type="caution">
    <text evidence="7">The sequence shown here is derived from an EMBL/GenBank/DDBJ whole genome shotgun (WGS) entry which is preliminary data.</text>
</comment>
<dbReference type="UniPathway" id="UPA00241">
    <property type="reaction ID" value="UER00356"/>
</dbReference>
<protein>
    <recommendedName>
        <fullName evidence="5 6">Dephospho-CoA kinase</fullName>
        <ecNumber evidence="5 6">2.7.1.24</ecNumber>
    </recommendedName>
    <alternativeName>
        <fullName evidence="5">Dephosphocoenzyme A kinase</fullName>
    </alternativeName>
</protein>
<evidence type="ECO:0000256" key="6">
    <source>
        <dbReference type="NCBIfam" id="TIGR00152"/>
    </source>
</evidence>
<dbReference type="EC" id="2.7.1.24" evidence="5 6"/>
<dbReference type="Proteomes" id="UP000286482">
    <property type="component" value="Unassembled WGS sequence"/>
</dbReference>
<keyword evidence="5 7" id="KW-0418">Kinase</keyword>
<dbReference type="PANTHER" id="PTHR10695">
    <property type="entry name" value="DEPHOSPHO-COA KINASE-RELATED"/>
    <property type="match status" value="1"/>
</dbReference>
<evidence type="ECO:0000256" key="4">
    <source>
        <dbReference type="ARBA" id="ARBA00022993"/>
    </source>
</evidence>
<keyword evidence="4 5" id="KW-0173">Coenzyme A biosynthesis</keyword>
<dbReference type="OrthoDB" id="9812943at2"/>
<evidence type="ECO:0000256" key="1">
    <source>
        <dbReference type="ARBA" id="ARBA00009018"/>
    </source>
</evidence>
<dbReference type="GO" id="GO:0005737">
    <property type="term" value="C:cytoplasm"/>
    <property type="evidence" value="ECO:0007669"/>
    <property type="project" value="UniProtKB-SubCell"/>
</dbReference>
<dbReference type="InterPro" id="IPR027417">
    <property type="entry name" value="P-loop_NTPase"/>
</dbReference>
<dbReference type="PANTHER" id="PTHR10695:SF46">
    <property type="entry name" value="BIFUNCTIONAL COENZYME A SYNTHASE-RELATED"/>
    <property type="match status" value="1"/>
</dbReference>
<dbReference type="Gene3D" id="3.40.50.300">
    <property type="entry name" value="P-loop containing nucleotide triphosphate hydrolases"/>
    <property type="match status" value="1"/>
</dbReference>
<name>A0A420EJG9_9ALTE</name>
<comment type="pathway">
    <text evidence="5">Cofactor biosynthesis; coenzyme A biosynthesis; CoA from (R)-pantothenate: step 5/5.</text>
</comment>
<dbReference type="GO" id="GO:0004140">
    <property type="term" value="F:dephospho-CoA kinase activity"/>
    <property type="evidence" value="ECO:0007669"/>
    <property type="project" value="UniProtKB-UniRule"/>
</dbReference>
<evidence type="ECO:0000256" key="2">
    <source>
        <dbReference type="ARBA" id="ARBA00022741"/>
    </source>
</evidence>
<evidence type="ECO:0000313" key="8">
    <source>
        <dbReference type="Proteomes" id="UP000286482"/>
    </source>
</evidence>